<organism evidence="1 2">
    <name type="scientific">Necator americanus</name>
    <name type="common">Human hookworm</name>
    <dbReference type="NCBI Taxonomy" id="51031"/>
    <lineage>
        <taxon>Eukaryota</taxon>
        <taxon>Metazoa</taxon>
        <taxon>Ecdysozoa</taxon>
        <taxon>Nematoda</taxon>
        <taxon>Chromadorea</taxon>
        <taxon>Rhabditida</taxon>
        <taxon>Rhabditina</taxon>
        <taxon>Rhabditomorpha</taxon>
        <taxon>Strongyloidea</taxon>
        <taxon>Ancylostomatidae</taxon>
        <taxon>Bunostominae</taxon>
        <taxon>Necator</taxon>
    </lineage>
</organism>
<reference evidence="2" key="1">
    <citation type="journal article" date="2014" name="Nat. Genet.">
        <title>Genome of the human hookworm Necator americanus.</title>
        <authorList>
            <person name="Tang Y.T."/>
            <person name="Gao X."/>
            <person name="Rosa B.A."/>
            <person name="Abubucker S."/>
            <person name="Hallsworth-Pepin K."/>
            <person name="Martin J."/>
            <person name="Tyagi R."/>
            <person name="Heizer E."/>
            <person name="Zhang X."/>
            <person name="Bhonagiri-Palsikar V."/>
            <person name="Minx P."/>
            <person name="Warren W.C."/>
            <person name="Wang Q."/>
            <person name="Zhan B."/>
            <person name="Hotez P.J."/>
            <person name="Sternberg P.W."/>
            <person name="Dougall A."/>
            <person name="Gaze S.T."/>
            <person name="Mulvenna J."/>
            <person name="Sotillo J."/>
            <person name="Ranganathan S."/>
            <person name="Rabelo E.M."/>
            <person name="Wilson R.K."/>
            <person name="Felgner P.L."/>
            <person name="Bethony J."/>
            <person name="Hawdon J.M."/>
            <person name="Gasser R.B."/>
            <person name="Loukas A."/>
            <person name="Mitreva M."/>
        </authorList>
    </citation>
    <scope>NUCLEOTIDE SEQUENCE [LARGE SCALE GENOMIC DNA]</scope>
</reference>
<evidence type="ECO:0000313" key="1">
    <source>
        <dbReference type="EMBL" id="ETN85777.1"/>
    </source>
</evidence>
<dbReference type="AlphaFoldDB" id="W2TXN6"/>
<gene>
    <name evidence="1" type="ORF">NECAME_16645</name>
</gene>
<dbReference type="Proteomes" id="UP000053676">
    <property type="component" value="Unassembled WGS sequence"/>
</dbReference>
<protein>
    <submittedName>
        <fullName evidence="1">Uncharacterized protein</fullName>
    </submittedName>
</protein>
<dbReference type="KEGG" id="nai:NECAME_16645"/>
<name>W2TXN6_NECAM</name>
<keyword evidence="2" id="KW-1185">Reference proteome</keyword>
<proteinExistence type="predicted"/>
<dbReference type="EMBL" id="KI657668">
    <property type="protein sequence ID" value="ETN85777.1"/>
    <property type="molecule type" value="Genomic_DNA"/>
</dbReference>
<evidence type="ECO:0000313" key="2">
    <source>
        <dbReference type="Proteomes" id="UP000053676"/>
    </source>
</evidence>
<accession>W2TXN6</accession>
<sequence>MVQALRKMVHASLIPRRITSRFVPLL</sequence>